<evidence type="ECO:0000313" key="1">
    <source>
        <dbReference type="EMBL" id="MFC4666583.1"/>
    </source>
</evidence>
<reference evidence="2" key="1">
    <citation type="journal article" date="2019" name="Int. J. Syst. Evol. Microbiol.">
        <title>The Global Catalogue of Microorganisms (GCM) 10K type strain sequencing project: providing services to taxonomists for standard genome sequencing and annotation.</title>
        <authorList>
            <consortium name="The Broad Institute Genomics Platform"/>
            <consortium name="The Broad Institute Genome Sequencing Center for Infectious Disease"/>
            <person name="Wu L."/>
            <person name="Ma J."/>
        </authorList>
    </citation>
    <scope>NUCLEOTIDE SEQUENCE [LARGE SCALE GENOMIC DNA]</scope>
    <source>
        <strain evidence="2">CGMCC 4.7357</strain>
    </source>
</reference>
<evidence type="ECO:0000313" key="2">
    <source>
        <dbReference type="Proteomes" id="UP001596020"/>
    </source>
</evidence>
<sequence length="89" mass="9886">MMISILFTILLMIVSLGGLFLLGGKICLIRGEQIVASLIIQYDLNNASSRWAVKLDLRGMNMLNTIIFNGVQKTTQTTLIYTEFSTSRG</sequence>
<accession>A0ABV9K9A1</accession>
<organism evidence="1 2">
    <name type="scientific">Falsiporphyromonas endometrii</name>
    <dbReference type="NCBI Taxonomy" id="1387297"/>
    <lineage>
        <taxon>Bacteria</taxon>
        <taxon>Pseudomonadati</taxon>
        <taxon>Bacteroidota</taxon>
        <taxon>Bacteroidia</taxon>
        <taxon>Bacteroidales</taxon>
        <taxon>Porphyromonadaceae</taxon>
        <taxon>Falsiporphyromonas</taxon>
    </lineage>
</organism>
<comment type="caution">
    <text evidence="1">The sequence shown here is derived from an EMBL/GenBank/DDBJ whole genome shotgun (WGS) entry which is preliminary data.</text>
</comment>
<name>A0ABV9K9A1_9PORP</name>
<dbReference type="EMBL" id="JBHSGO010000208">
    <property type="protein sequence ID" value="MFC4666583.1"/>
    <property type="molecule type" value="Genomic_DNA"/>
</dbReference>
<protein>
    <submittedName>
        <fullName evidence="1">Uncharacterized protein</fullName>
    </submittedName>
</protein>
<dbReference type="RefSeq" id="WP_380079793.1">
    <property type="nucleotide sequence ID" value="NZ_JBHSGO010000208.1"/>
</dbReference>
<proteinExistence type="predicted"/>
<dbReference type="Proteomes" id="UP001596020">
    <property type="component" value="Unassembled WGS sequence"/>
</dbReference>
<keyword evidence="2" id="KW-1185">Reference proteome</keyword>
<gene>
    <name evidence="1" type="ORF">ACFO3G_08255</name>
</gene>